<dbReference type="InterPro" id="IPR036397">
    <property type="entry name" value="RNaseH_sf"/>
</dbReference>
<dbReference type="Gene3D" id="3.30.420.10">
    <property type="entry name" value="Ribonuclease H-like superfamily/Ribonuclease H"/>
    <property type="match status" value="1"/>
</dbReference>
<sequence length="108" mass="12256">MKRFANNCVSEVGNRGRGRVMVWGAISANLKPACITVQGSLTAHRYINEVLAPQLIPFLHKHPGFVFMHGNEPAHRAFISRDFLFHNNVHFMFPWPANSPDLNPIEHL</sequence>
<protein>
    <submittedName>
        <fullName evidence="2">Transposable element tc1 transposase</fullName>
    </submittedName>
</protein>
<reference evidence="2 3" key="1">
    <citation type="journal article" date="2021" name="Elife">
        <title>Chloroplast acquisition without the gene transfer in kleptoplastic sea slugs, Plakobranchus ocellatus.</title>
        <authorList>
            <person name="Maeda T."/>
            <person name="Takahashi S."/>
            <person name="Yoshida T."/>
            <person name="Shimamura S."/>
            <person name="Takaki Y."/>
            <person name="Nagai Y."/>
            <person name="Toyoda A."/>
            <person name="Suzuki Y."/>
            <person name="Arimoto A."/>
            <person name="Ishii H."/>
            <person name="Satoh N."/>
            <person name="Nishiyama T."/>
            <person name="Hasebe M."/>
            <person name="Maruyama T."/>
            <person name="Minagawa J."/>
            <person name="Obokata J."/>
            <person name="Shigenobu S."/>
        </authorList>
    </citation>
    <scope>NUCLEOTIDE SEQUENCE [LARGE SCALE GENOMIC DNA]</scope>
</reference>
<feature type="domain" description="Tc1-like transposase DDE" evidence="1">
    <location>
        <begin position="17"/>
        <end position="108"/>
    </location>
</feature>
<accession>A0AAV4AGK7</accession>
<dbReference type="Proteomes" id="UP000735302">
    <property type="component" value="Unassembled WGS sequence"/>
</dbReference>
<dbReference type="Pfam" id="PF13358">
    <property type="entry name" value="DDE_3"/>
    <property type="match status" value="1"/>
</dbReference>
<dbReference type="InterPro" id="IPR038717">
    <property type="entry name" value="Tc1-like_DDE_dom"/>
</dbReference>
<evidence type="ECO:0000313" key="3">
    <source>
        <dbReference type="Proteomes" id="UP000735302"/>
    </source>
</evidence>
<comment type="caution">
    <text evidence="2">The sequence shown here is derived from an EMBL/GenBank/DDBJ whole genome shotgun (WGS) entry which is preliminary data.</text>
</comment>
<evidence type="ECO:0000259" key="1">
    <source>
        <dbReference type="Pfam" id="PF13358"/>
    </source>
</evidence>
<dbReference type="EMBL" id="BLXT01003759">
    <property type="protein sequence ID" value="GFO06042.1"/>
    <property type="molecule type" value="Genomic_DNA"/>
</dbReference>
<dbReference type="AlphaFoldDB" id="A0AAV4AGK7"/>
<keyword evidence="3" id="KW-1185">Reference proteome</keyword>
<evidence type="ECO:0000313" key="2">
    <source>
        <dbReference type="EMBL" id="GFO06042.1"/>
    </source>
</evidence>
<proteinExistence type="predicted"/>
<gene>
    <name evidence="2" type="ORF">PoB_003254700</name>
</gene>
<dbReference type="GO" id="GO:0003676">
    <property type="term" value="F:nucleic acid binding"/>
    <property type="evidence" value="ECO:0007669"/>
    <property type="project" value="InterPro"/>
</dbReference>
<name>A0AAV4AGK7_9GAST</name>
<organism evidence="2 3">
    <name type="scientific">Plakobranchus ocellatus</name>
    <dbReference type="NCBI Taxonomy" id="259542"/>
    <lineage>
        <taxon>Eukaryota</taxon>
        <taxon>Metazoa</taxon>
        <taxon>Spiralia</taxon>
        <taxon>Lophotrochozoa</taxon>
        <taxon>Mollusca</taxon>
        <taxon>Gastropoda</taxon>
        <taxon>Heterobranchia</taxon>
        <taxon>Euthyneura</taxon>
        <taxon>Panpulmonata</taxon>
        <taxon>Sacoglossa</taxon>
        <taxon>Placobranchoidea</taxon>
        <taxon>Plakobranchidae</taxon>
        <taxon>Plakobranchus</taxon>
    </lineage>
</organism>